<evidence type="ECO:0000313" key="5">
    <source>
        <dbReference type="Proteomes" id="UP001153618"/>
    </source>
</evidence>
<dbReference type="OrthoDB" id="426718at2759"/>
<dbReference type="PANTHER" id="PTHR46640">
    <property type="entry name" value="TRIACYLGLYCEROL LIPASE, PUTATIVE (AFU_ORTHOLOGUE AFUA_6G06510)-RELATED"/>
    <property type="match status" value="1"/>
</dbReference>
<dbReference type="InterPro" id="IPR051299">
    <property type="entry name" value="AB_hydrolase_lip/est"/>
</dbReference>
<dbReference type="InterPro" id="IPR002921">
    <property type="entry name" value="Fungal_lipase-type"/>
</dbReference>
<dbReference type="PANTHER" id="PTHR46640:SF1">
    <property type="entry name" value="FUNGAL LIPASE-LIKE DOMAIN-CONTAINING PROTEIN-RELATED"/>
    <property type="match status" value="1"/>
</dbReference>
<dbReference type="Gene3D" id="3.40.50.1820">
    <property type="entry name" value="alpha/beta hydrolase"/>
    <property type="match status" value="1"/>
</dbReference>
<evidence type="ECO:0000256" key="2">
    <source>
        <dbReference type="ARBA" id="ARBA00022801"/>
    </source>
</evidence>
<dbReference type="Pfam" id="PF01764">
    <property type="entry name" value="Lipase_3"/>
    <property type="match status" value="1"/>
</dbReference>
<keyword evidence="2" id="KW-0378">Hydrolase</keyword>
<dbReference type="CDD" id="cd00519">
    <property type="entry name" value="Lipase_3"/>
    <property type="match status" value="1"/>
</dbReference>
<dbReference type="InterPro" id="IPR029058">
    <property type="entry name" value="AB_hydrolase_fold"/>
</dbReference>
<keyword evidence="5" id="KW-1185">Reference proteome</keyword>
<sequence>MGVIAFPVQLDRRAITSELLDNFKLYAQFAALAACDQNINGTRGALTCDQGPCDIVQADKTEIIESYHSDHSATGYIALDHTRKLIVVTFRGTISTWDGDRDKDFVFKKHLSEVCDNCYVHRGFWEYWKTAEEQVTSRLQQATKENPDYSITVAGHSLGGAAATLAGMDLRLKGFDLEIWTFGSPRVGNRKLAAFISGQKEPSVYRATHGKDIIPALPPVWFDYSQLSPEFWINQESGLKVTPDVVQYIEGYDNKTGNAGQRHTNLGESHSWYFGNLSICAAPADLPPKEKQPNLLDGMGLNET</sequence>
<organism evidence="4 5">
    <name type="scientific">Penicillium olsonii</name>
    <dbReference type="NCBI Taxonomy" id="99116"/>
    <lineage>
        <taxon>Eukaryota</taxon>
        <taxon>Fungi</taxon>
        <taxon>Dikarya</taxon>
        <taxon>Ascomycota</taxon>
        <taxon>Pezizomycotina</taxon>
        <taxon>Eurotiomycetes</taxon>
        <taxon>Eurotiomycetidae</taxon>
        <taxon>Eurotiales</taxon>
        <taxon>Aspergillaceae</taxon>
        <taxon>Penicillium</taxon>
    </lineage>
</organism>
<protein>
    <recommendedName>
        <fullName evidence="3">Fungal lipase-type domain-containing protein</fullName>
    </recommendedName>
</protein>
<dbReference type="GO" id="GO:0017000">
    <property type="term" value="P:antibiotic biosynthetic process"/>
    <property type="evidence" value="ECO:0007669"/>
    <property type="project" value="UniProtKB-ARBA"/>
</dbReference>
<dbReference type="Proteomes" id="UP001153618">
    <property type="component" value="Unassembled WGS sequence"/>
</dbReference>
<comment type="caution">
    <text evidence="4">The sequence shown here is derived from an EMBL/GenBank/DDBJ whole genome shotgun (WGS) entry which is preliminary data.</text>
</comment>
<dbReference type="EMBL" id="CAJVOS010000014">
    <property type="protein sequence ID" value="CAG8019305.1"/>
    <property type="molecule type" value="Genomic_DNA"/>
</dbReference>
<feature type="domain" description="Fungal lipase-type" evidence="3">
    <location>
        <begin position="87"/>
        <end position="220"/>
    </location>
</feature>
<dbReference type="GO" id="GO:0016787">
    <property type="term" value="F:hydrolase activity"/>
    <property type="evidence" value="ECO:0007669"/>
    <property type="project" value="UniProtKB-KW"/>
</dbReference>
<dbReference type="SUPFAM" id="SSF53474">
    <property type="entry name" value="alpha/beta-Hydrolases"/>
    <property type="match status" value="1"/>
</dbReference>
<dbReference type="AlphaFoldDB" id="A0A9W4HHX1"/>
<dbReference type="GO" id="GO:0006629">
    <property type="term" value="P:lipid metabolic process"/>
    <property type="evidence" value="ECO:0007669"/>
    <property type="project" value="InterPro"/>
</dbReference>
<evidence type="ECO:0000256" key="1">
    <source>
        <dbReference type="ARBA" id="ARBA00022729"/>
    </source>
</evidence>
<accession>A0A9W4HHX1</accession>
<proteinExistence type="predicted"/>
<dbReference type="GO" id="GO:0072330">
    <property type="term" value="P:monocarboxylic acid biosynthetic process"/>
    <property type="evidence" value="ECO:0007669"/>
    <property type="project" value="UniProtKB-ARBA"/>
</dbReference>
<keyword evidence="1" id="KW-0732">Signal</keyword>
<gene>
    <name evidence="4" type="ORF">POLS_LOCUS2355</name>
</gene>
<evidence type="ECO:0000313" key="4">
    <source>
        <dbReference type="EMBL" id="CAG8019305.1"/>
    </source>
</evidence>
<evidence type="ECO:0000259" key="3">
    <source>
        <dbReference type="Pfam" id="PF01764"/>
    </source>
</evidence>
<reference evidence="4" key="1">
    <citation type="submission" date="2021-07" db="EMBL/GenBank/DDBJ databases">
        <authorList>
            <person name="Branca A.L. A."/>
        </authorList>
    </citation>
    <scope>NUCLEOTIDE SEQUENCE</scope>
</reference>
<name>A0A9W4HHX1_PENOL</name>